<dbReference type="EMBL" id="CAAALY010050452">
    <property type="protein sequence ID" value="VEL21269.1"/>
    <property type="molecule type" value="Genomic_DNA"/>
</dbReference>
<evidence type="ECO:0000313" key="2">
    <source>
        <dbReference type="Proteomes" id="UP000784294"/>
    </source>
</evidence>
<name>A0A448WVH2_9PLAT</name>
<proteinExistence type="predicted"/>
<dbReference type="AlphaFoldDB" id="A0A448WVH2"/>
<sequence length="84" mass="8653">MQAGDCLSVQHVQYRLNPSTASLGHRQFAVTSEDSSVVVTTAVAGINLSSGQFNKSPIANGAGRATSSRCLDRFSTGPVDVAGV</sequence>
<reference evidence="1" key="1">
    <citation type="submission" date="2018-11" db="EMBL/GenBank/DDBJ databases">
        <authorList>
            <consortium name="Pathogen Informatics"/>
        </authorList>
    </citation>
    <scope>NUCLEOTIDE SEQUENCE</scope>
</reference>
<gene>
    <name evidence="1" type="ORF">PXEA_LOCUS14709</name>
</gene>
<dbReference type="Proteomes" id="UP000784294">
    <property type="component" value="Unassembled WGS sequence"/>
</dbReference>
<keyword evidence="2" id="KW-1185">Reference proteome</keyword>
<organism evidence="1 2">
    <name type="scientific">Protopolystoma xenopodis</name>
    <dbReference type="NCBI Taxonomy" id="117903"/>
    <lineage>
        <taxon>Eukaryota</taxon>
        <taxon>Metazoa</taxon>
        <taxon>Spiralia</taxon>
        <taxon>Lophotrochozoa</taxon>
        <taxon>Platyhelminthes</taxon>
        <taxon>Monogenea</taxon>
        <taxon>Polyopisthocotylea</taxon>
        <taxon>Polystomatidea</taxon>
        <taxon>Polystomatidae</taxon>
        <taxon>Protopolystoma</taxon>
    </lineage>
</organism>
<protein>
    <submittedName>
        <fullName evidence="1">Uncharacterized protein</fullName>
    </submittedName>
</protein>
<accession>A0A448WVH2</accession>
<comment type="caution">
    <text evidence="1">The sequence shown here is derived from an EMBL/GenBank/DDBJ whole genome shotgun (WGS) entry which is preliminary data.</text>
</comment>
<evidence type="ECO:0000313" key="1">
    <source>
        <dbReference type="EMBL" id="VEL21269.1"/>
    </source>
</evidence>